<evidence type="ECO:0000256" key="8">
    <source>
        <dbReference type="ARBA" id="ARBA00022860"/>
    </source>
</evidence>
<dbReference type="OrthoDB" id="5593063at2759"/>
<keyword evidence="8" id="KW-0112">Calmodulin-binding</keyword>
<dbReference type="Proteomes" id="UP000245609">
    <property type="component" value="Unassembled WGS sequence"/>
</dbReference>
<dbReference type="InterPro" id="IPR006186">
    <property type="entry name" value="Ser/Thr-sp_prot-phosphatase"/>
</dbReference>
<dbReference type="InterPro" id="IPR043360">
    <property type="entry name" value="PP2B"/>
</dbReference>
<comment type="cofactor">
    <cofactor evidence="2">
        <name>Fe(3+)</name>
        <dbReference type="ChEBI" id="CHEBI:29034"/>
    </cofactor>
</comment>
<feature type="region of interest" description="Disordered" evidence="14">
    <location>
        <begin position="427"/>
        <end position="451"/>
    </location>
</feature>
<dbReference type="SMART" id="SM00156">
    <property type="entry name" value="PP2Ac"/>
    <property type="match status" value="1"/>
</dbReference>
<dbReference type="GO" id="GO:0046872">
    <property type="term" value="F:metal ion binding"/>
    <property type="evidence" value="ECO:0007669"/>
    <property type="project" value="UniProtKB-KW"/>
</dbReference>
<keyword evidence="6 13" id="KW-0378">Hydrolase</keyword>
<keyword evidence="17" id="KW-1185">Reference proteome</keyword>
<dbReference type="Gene3D" id="3.60.21.10">
    <property type="match status" value="1"/>
</dbReference>
<dbReference type="GO" id="GO:0033192">
    <property type="term" value="F:calmodulin-dependent protein phosphatase activity"/>
    <property type="evidence" value="ECO:0007669"/>
    <property type="project" value="InterPro"/>
</dbReference>
<evidence type="ECO:0000256" key="14">
    <source>
        <dbReference type="SAM" id="MobiDB-lite"/>
    </source>
</evidence>
<evidence type="ECO:0000313" key="16">
    <source>
        <dbReference type="EMBL" id="PVV04976.1"/>
    </source>
</evidence>
<evidence type="ECO:0000256" key="12">
    <source>
        <dbReference type="ARBA" id="ARBA00048336"/>
    </source>
</evidence>
<dbReference type="STRING" id="133381.A0A2T9ZK28"/>
<comment type="similarity">
    <text evidence="3">Belongs to the PPP phosphatase family. PP-2B subfamily.</text>
</comment>
<dbReference type="PANTHER" id="PTHR45673">
    <property type="entry name" value="SERINE/THREONINE-PROTEIN PHOSPHATASE 2B CATALYTIC SUBUNIT 1-RELATED"/>
    <property type="match status" value="1"/>
</dbReference>
<dbReference type="InterPro" id="IPR004843">
    <property type="entry name" value="Calcineurin-like_PHP"/>
</dbReference>
<feature type="domain" description="Serine/threonine specific protein phosphatases" evidence="15">
    <location>
        <begin position="149"/>
        <end position="154"/>
    </location>
</feature>
<comment type="cofactor">
    <cofactor evidence="1">
        <name>Zn(2+)</name>
        <dbReference type="ChEBI" id="CHEBI:29105"/>
    </cofactor>
</comment>
<dbReference type="EC" id="3.1.3.16" evidence="13"/>
<dbReference type="InterPro" id="IPR041751">
    <property type="entry name" value="MPP_PP2B"/>
</dbReference>
<evidence type="ECO:0000256" key="10">
    <source>
        <dbReference type="ARBA" id="ARBA00023004"/>
    </source>
</evidence>
<name>A0A2T9ZK28_9FUNG</name>
<dbReference type="EMBL" id="MBFS01000054">
    <property type="protein sequence ID" value="PVV04976.1"/>
    <property type="molecule type" value="Genomic_DNA"/>
</dbReference>
<keyword evidence="10" id="KW-0408">Iron</keyword>
<dbReference type="GO" id="GO:0005516">
    <property type="term" value="F:calmodulin binding"/>
    <property type="evidence" value="ECO:0007669"/>
    <property type="project" value="UniProtKB-KW"/>
</dbReference>
<sequence length="550" mass="62889">MSAPVKSSTPIPSIKKSLYMLEDGNEVDTKDRIIKIFLPDGKPSLPFLKDFFLREGRLTEEQAIKIIDKATELFQAEPNLLHLGSPITVCGDVHGQFYDLIKLFNVGGDPAEINYLFMGDYVDRGYFSIEVLLYMYAHKITYPETFLMLRGNHECSHLTDYFTFRQECTYKYSEKIYFKSTSSFKALPLGCVVNEQFLCVHGGIGPELHSLDDFKKINRFVEPPTHGLMCDLLWADPIEDFGREKGKSASSLFVNNHARGCSYYYTYRAVSEFLERNNLLSLVRAHEAQDAGYRMYRKSKKTGFPSVITIFSAPDYLDVYKNKGAVLKYADNVMNIRQFNSSPHPYWLPNFMDVFSWSLPFVGEKITDMLLAILNICTSEELEPSDSEESKPLDIPEQHLEIEVDLHHYTIAGQFPISDTHHEIISKAQQTQDTTTKEREQSPTDSDKKSEKSVDILRSKILAIGKIARLFRVLREEQETVDELKGLMGVQKLPAGQLAAGAIGLRKAITNFEEAKCSDRENEKFPPTRRRQSLEEHMESILKQAHFDED</sequence>
<comment type="catalytic activity">
    <reaction evidence="11">
        <text>O-phospho-L-seryl-[protein] + H2O = L-seryl-[protein] + phosphate</text>
        <dbReference type="Rhea" id="RHEA:20629"/>
        <dbReference type="Rhea" id="RHEA-COMP:9863"/>
        <dbReference type="Rhea" id="RHEA-COMP:11604"/>
        <dbReference type="ChEBI" id="CHEBI:15377"/>
        <dbReference type="ChEBI" id="CHEBI:29999"/>
        <dbReference type="ChEBI" id="CHEBI:43474"/>
        <dbReference type="ChEBI" id="CHEBI:83421"/>
        <dbReference type="EC" id="3.1.3.16"/>
    </reaction>
</comment>
<feature type="compositionally biased region" description="Basic and acidic residues" evidence="14">
    <location>
        <begin position="435"/>
        <end position="451"/>
    </location>
</feature>
<comment type="caution">
    <text evidence="16">The sequence shown here is derived from an EMBL/GenBank/DDBJ whole genome shotgun (WGS) entry which is preliminary data.</text>
</comment>
<accession>A0A2T9ZK28</accession>
<organism evidence="16 17">
    <name type="scientific">Smittium megazygosporum</name>
    <dbReference type="NCBI Taxonomy" id="133381"/>
    <lineage>
        <taxon>Eukaryota</taxon>
        <taxon>Fungi</taxon>
        <taxon>Fungi incertae sedis</taxon>
        <taxon>Zoopagomycota</taxon>
        <taxon>Kickxellomycotina</taxon>
        <taxon>Harpellomycetes</taxon>
        <taxon>Harpellales</taxon>
        <taxon>Legeriomycetaceae</taxon>
        <taxon>Smittium</taxon>
    </lineage>
</organism>
<comment type="catalytic activity">
    <reaction evidence="12 13">
        <text>O-phospho-L-threonyl-[protein] + H2O = L-threonyl-[protein] + phosphate</text>
        <dbReference type="Rhea" id="RHEA:47004"/>
        <dbReference type="Rhea" id="RHEA-COMP:11060"/>
        <dbReference type="Rhea" id="RHEA-COMP:11605"/>
        <dbReference type="ChEBI" id="CHEBI:15377"/>
        <dbReference type="ChEBI" id="CHEBI:30013"/>
        <dbReference type="ChEBI" id="CHEBI:43474"/>
        <dbReference type="ChEBI" id="CHEBI:61977"/>
        <dbReference type="EC" id="3.1.3.16"/>
    </reaction>
</comment>
<reference evidence="16 17" key="1">
    <citation type="journal article" date="2018" name="MBio">
        <title>Comparative Genomics Reveals the Core Gene Toolbox for the Fungus-Insect Symbiosis.</title>
        <authorList>
            <person name="Wang Y."/>
            <person name="Stata M."/>
            <person name="Wang W."/>
            <person name="Stajich J.E."/>
            <person name="White M.M."/>
            <person name="Moncalvo J.M."/>
        </authorList>
    </citation>
    <scope>NUCLEOTIDE SEQUENCE [LARGE SCALE GENOMIC DNA]</scope>
    <source>
        <strain evidence="16 17">SC-DP-2</strain>
    </source>
</reference>
<keyword evidence="9" id="KW-0904">Protein phosphatase</keyword>
<gene>
    <name evidence="16" type="ORF">BB560_000503</name>
</gene>
<feature type="region of interest" description="Disordered" evidence="14">
    <location>
        <begin position="517"/>
        <end position="550"/>
    </location>
</feature>
<evidence type="ECO:0000256" key="2">
    <source>
        <dbReference type="ARBA" id="ARBA00001965"/>
    </source>
</evidence>
<evidence type="ECO:0000256" key="1">
    <source>
        <dbReference type="ARBA" id="ARBA00001947"/>
    </source>
</evidence>
<comment type="subunit">
    <text evidence="4">Composed of two components (A and B), the A component is the catalytic subunit and the B component confers calcium sensitivity.</text>
</comment>
<dbReference type="AlphaFoldDB" id="A0A2T9ZK28"/>
<dbReference type="CDD" id="cd07416">
    <property type="entry name" value="MPP_PP2B"/>
    <property type="match status" value="1"/>
</dbReference>
<evidence type="ECO:0000256" key="6">
    <source>
        <dbReference type="ARBA" id="ARBA00022801"/>
    </source>
</evidence>
<keyword evidence="7" id="KW-0862">Zinc</keyword>
<evidence type="ECO:0000313" key="17">
    <source>
        <dbReference type="Proteomes" id="UP000245609"/>
    </source>
</evidence>
<evidence type="ECO:0000256" key="7">
    <source>
        <dbReference type="ARBA" id="ARBA00022833"/>
    </source>
</evidence>
<evidence type="ECO:0000256" key="3">
    <source>
        <dbReference type="ARBA" id="ARBA00009905"/>
    </source>
</evidence>
<evidence type="ECO:0000256" key="9">
    <source>
        <dbReference type="ARBA" id="ARBA00022912"/>
    </source>
</evidence>
<evidence type="ECO:0000256" key="5">
    <source>
        <dbReference type="ARBA" id="ARBA00022723"/>
    </source>
</evidence>
<evidence type="ECO:0000256" key="4">
    <source>
        <dbReference type="ARBA" id="ARBA00011112"/>
    </source>
</evidence>
<evidence type="ECO:0000259" key="15">
    <source>
        <dbReference type="PROSITE" id="PS00125"/>
    </source>
</evidence>
<dbReference type="GO" id="GO:0097720">
    <property type="term" value="P:calcineurin-mediated signaling"/>
    <property type="evidence" value="ECO:0007669"/>
    <property type="project" value="InterPro"/>
</dbReference>
<dbReference type="PRINTS" id="PR00114">
    <property type="entry name" value="STPHPHTASE"/>
</dbReference>
<evidence type="ECO:0000256" key="11">
    <source>
        <dbReference type="ARBA" id="ARBA00047761"/>
    </source>
</evidence>
<keyword evidence="5" id="KW-0479">Metal-binding</keyword>
<dbReference type="InterPro" id="IPR029052">
    <property type="entry name" value="Metallo-depent_PP-like"/>
</dbReference>
<dbReference type="SUPFAM" id="SSF56300">
    <property type="entry name" value="Metallo-dependent phosphatases"/>
    <property type="match status" value="1"/>
</dbReference>
<proteinExistence type="inferred from homology"/>
<dbReference type="PROSITE" id="PS00125">
    <property type="entry name" value="SER_THR_PHOSPHATASE"/>
    <property type="match status" value="1"/>
</dbReference>
<protein>
    <recommendedName>
        <fullName evidence="13">Serine/threonine-protein phosphatase</fullName>
        <ecNumber evidence="13">3.1.3.16</ecNumber>
    </recommendedName>
</protein>
<evidence type="ECO:0000256" key="13">
    <source>
        <dbReference type="RuleBase" id="RU004273"/>
    </source>
</evidence>
<dbReference type="Pfam" id="PF00149">
    <property type="entry name" value="Metallophos"/>
    <property type="match status" value="1"/>
</dbReference>